<sequence length="90" mass="10130">MMEKEYGIEKAALDRLIDGYVLNSGGTIDVERLRQGIEIIIRENNKALMNDVKELINKIIKVKALIYGALLFSASLYVLFFPYTKMGSSA</sequence>
<gene>
    <name evidence="2" type="ORF">JOD45_003028</name>
</gene>
<keyword evidence="1" id="KW-0472">Membrane</keyword>
<keyword evidence="1" id="KW-0812">Transmembrane</keyword>
<dbReference type="Proteomes" id="UP000808914">
    <property type="component" value="Unassembled WGS sequence"/>
</dbReference>
<protein>
    <submittedName>
        <fullName evidence="2">Uncharacterized protein</fullName>
    </submittedName>
</protein>
<accession>A0ABS2Q3B3</accession>
<dbReference type="RefSeq" id="WP_380896995.1">
    <property type="nucleotide sequence ID" value="NZ_JBHLTV010000009.1"/>
</dbReference>
<organism evidence="2 3">
    <name type="scientific">Scopulibacillus daqui</name>
    <dbReference type="NCBI Taxonomy" id="1469162"/>
    <lineage>
        <taxon>Bacteria</taxon>
        <taxon>Bacillati</taxon>
        <taxon>Bacillota</taxon>
        <taxon>Bacilli</taxon>
        <taxon>Bacillales</taxon>
        <taxon>Sporolactobacillaceae</taxon>
        <taxon>Scopulibacillus</taxon>
    </lineage>
</organism>
<evidence type="ECO:0000313" key="3">
    <source>
        <dbReference type="Proteomes" id="UP000808914"/>
    </source>
</evidence>
<dbReference type="EMBL" id="JAFBER010000030">
    <property type="protein sequence ID" value="MBM7646794.1"/>
    <property type="molecule type" value="Genomic_DNA"/>
</dbReference>
<keyword evidence="1" id="KW-1133">Transmembrane helix</keyword>
<keyword evidence="3" id="KW-1185">Reference proteome</keyword>
<name>A0ABS2Q3B3_9BACL</name>
<evidence type="ECO:0000256" key="1">
    <source>
        <dbReference type="SAM" id="Phobius"/>
    </source>
</evidence>
<proteinExistence type="predicted"/>
<reference evidence="2 3" key="1">
    <citation type="submission" date="2021-01" db="EMBL/GenBank/DDBJ databases">
        <title>Genomic Encyclopedia of Type Strains, Phase IV (KMG-IV): sequencing the most valuable type-strain genomes for metagenomic binning, comparative biology and taxonomic classification.</title>
        <authorList>
            <person name="Goeker M."/>
        </authorList>
    </citation>
    <scope>NUCLEOTIDE SEQUENCE [LARGE SCALE GENOMIC DNA]</scope>
    <source>
        <strain evidence="2 3">DSM 28236</strain>
    </source>
</reference>
<comment type="caution">
    <text evidence="2">The sequence shown here is derived from an EMBL/GenBank/DDBJ whole genome shotgun (WGS) entry which is preliminary data.</text>
</comment>
<feature type="transmembrane region" description="Helical" evidence="1">
    <location>
        <begin position="64"/>
        <end position="83"/>
    </location>
</feature>
<evidence type="ECO:0000313" key="2">
    <source>
        <dbReference type="EMBL" id="MBM7646794.1"/>
    </source>
</evidence>